<sequence>AEAGSVGDPGAGRRSGRHDRRLPRLAPQRRRHRRRCCPGQHRGCGRRQHLHGQPALHPVTRADGVAGPGGRLCSPGQRGARRGRGRRRPDRPADPAAPARHRCCRRAPAPRPSPLLEECGRCGAGRVRIGRRHADGRGAGHRRRSVGRRRDDPQPGHRAGHRTAPGRPEADRGHLTGVGRTLPLGHREQQRRALRGTRPGGDQRTAAAERGADRERADARAGPQHHPAGGADRDQRGDAGHRRL</sequence>
<protein>
    <submittedName>
        <fullName evidence="2">Uncharacterized protein</fullName>
    </submittedName>
</protein>
<dbReference type="AlphaFoldDB" id="A0A6J4LGN2"/>
<accession>A0A6J4LGN2</accession>
<name>A0A6J4LGN2_9ACTN</name>
<feature type="compositionally biased region" description="Basic and acidic residues" evidence="1">
    <location>
        <begin position="231"/>
        <end position="244"/>
    </location>
</feature>
<feature type="region of interest" description="Disordered" evidence="1">
    <location>
        <begin position="1"/>
        <end position="244"/>
    </location>
</feature>
<feature type="compositionally biased region" description="Basic and acidic residues" evidence="1">
    <location>
        <begin position="210"/>
        <end position="219"/>
    </location>
</feature>
<organism evidence="2">
    <name type="scientific">uncultured Friedmanniella sp</name>
    <dbReference type="NCBI Taxonomy" id="335381"/>
    <lineage>
        <taxon>Bacteria</taxon>
        <taxon>Bacillati</taxon>
        <taxon>Actinomycetota</taxon>
        <taxon>Actinomycetes</taxon>
        <taxon>Propionibacteriales</taxon>
        <taxon>Nocardioidaceae</taxon>
        <taxon>Friedmanniella</taxon>
        <taxon>environmental samples</taxon>
    </lineage>
</organism>
<feature type="non-terminal residue" evidence="2">
    <location>
        <position position="244"/>
    </location>
</feature>
<feature type="compositionally biased region" description="Basic residues" evidence="1">
    <location>
        <begin position="79"/>
        <end position="89"/>
    </location>
</feature>
<feature type="non-terminal residue" evidence="2">
    <location>
        <position position="1"/>
    </location>
</feature>
<evidence type="ECO:0000313" key="2">
    <source>
        <dbReference type="EMBL" id="CAA9332698.1"/>
    </source>
</evidence>
<proteinExistence type="predicted"/>
<reference evidence="2" key="1">
    <citation type="submission" date="2020-02" db="EMBL/GenBank/DDBJ databases">
        <authorList>
            <person name="Meier V. D."/>
        </authorList>
    </citation>
    <scope>NUCLEOTIDE SEQUENCE</scope>
    <source>
        <strain evidence="2">AVDCRST_MAG61</strain>
    </source>
</reference>
<evidence type="ECO:0000256" key="1">
    <source>
        <dbReference type="SAM" id="MobiDB-lite"/>
    </source>
</evidence>
<dbReference type="EMBL" id="CADCTT010000362">
    <property type="protein sequence ID" value="CAA9332698.1"/>
    <property type="molecule type" value="Genomic_DNA"/>
</dbReference>
<gene>
    <name evidence="2" type="ORF">AVDCRST_MAG61-2982</name>
</gene>
<feature type="compositionally biased region" description="Basic residues" evidence="1">
    <location>
        <begin position="14"/>
        <end position="36"/>
    </location>
</feature>